<sequence length="101" mass="11099">MSHKTFAERHREDRRLVLLRLLSEQNGYRANSSVLHAGLNVLAVAASRDDVLTDLTWLSEQSLVRVDEPVPGVMVAELSARGHDVSRGMASVPGVSRPSPR</sequence>
<protein>
    <submittedName>
        <fullName evidence="1">ArsR family transcriptional regulator</fullName>
    </submittedName>
</protein>
<dbReference type="RefSeq" id="WP_049436663.1">
    <property type="nucleotide sequence ID" value="NZ_CP031058.1"/>
</dbReference>
<organism evidence="1 2">
    <name type="scientific">Stenotrophomonas maltophilia</name>
    <name type="common">Pseudomonas maltophilia</name>
    <name type="synonym">Xanthomonas maltophilia</name>
    <dbReference type="NCBI Taxonomy" id="40324"/>
    <lineage>
        <taxon>Bacteria</taxon>
        <taxon>Pseudomonadati</taxon>
        <taxon>Pseudomonadota</taxon>
        <taxon>Gammaproteobacteria</taxon>
        <taxon>Lysobacterales</taxon>
        <taxon>Lysobacteraceae</taxon>
        <taxon>Stenotrophomonas</taxon>
        <taxon>Stenotrophomonas maltophilia group</taxon>
    </lineage>
</organism>
<name>A0AAI9BZB8_STEMA</name>
<comment type="caution">
    <text evidence="1">The sequence shown here is derived from an EMBL/GenBank/DDBJ whole genome shotgun (WGS) entry which is preliminary data.</text>
</comment>
<dbReference type="EMBL" id="ABLOJW010000003">
    <property type="protein sequence ID" value="EKT4091245.1"/>
    <property type="molecule type" value="Genomic_DNA"/>
</dbReference>
<evidence type="ECO:0000313" key="1">
    <source>
        <dbReference type="EMBL" id="EKT4091245.1"/>
    </source>
</evidence>
<accession>A0AAI9BZB8</accession>
<dbReference type="Proteomes" id="UP001218208">
    <property type="component" value="Unassembled WGS sequence"/>
</dbReference>
<gene>
    <name evidence="1" type="ORF">QEG23_000725</name>
</gene>
<evidence type="ECO:0000313" key="2">
    <source>
        <dbReference type="Proteomes" id="UP001218208"/>
    </source>
</evidence>
<dbReference type="AlphaFoldDB" id="A0AAI9BZB8"/>
<proteinExistence type="predicted"/>
<reference evidence="1" key="1">
    <citation type="submission" date="2022-07" db="EMBL/GenBank/DDBJ databases">
        <authorList>
            <consortium name="DAFM: The Division of Animal and Food Microbiology"/>
        </authorList>
    </citation>
    <scope>NUCLEOTIDE SEQUENCE</scope>
    <source>
        <strain evidence="1">19MO01SH01-2</strain>
    </source>
</reference>